<dbReference type="InterPro" id="IPR052156">
    <property type="entry name" value="BCAA_Transport_ATP-bd_LivF"/>
</dbReference>
<dbReference type="GO" id="GO:0015807">
    <property type="term" value="P:L-amino acid transport"/>
    <property type="evidence" value="ECO:0007669"/>
    <property type="project" value="TreeGrafter"/>
</dbReference>
<dbReference type="InterPro" id="IPR017871">
    <property type="entry name" value="ABC_transporter-like_CS"/>
</dbReference>
<evidence type="ECO:0000256" key="4">
    <source>
        <dbReference type="ARBA" id="ARBA00022840"/>
    </source>
</evidence>
<evidence type="ECO:0000313" key="9">
    <source>
        <dbReference type="Proteomes" id="UP000033451"/>
    </source>
</evidence>
<reference evidence="7 9" key="1">
    <citation type="submission" date="2015-02" db="EMBL/GenBank/DDBJ databases">
        <title>Draft genome sequences of ten Microbacterium spp. with emphasis on heavy metal contaminated environments.</title>
        <authorList>
            <person name="Corretto E."/>
        </authorList>
    </citation>
    <scope>NUCLEOTIDE SEQUENCE [LARGE SCALE GENOMIC DNA]</scope>
    <source>
        <strain evidence="7 9">DSM 18659</strain>
    </source>
</reference>
<sequence>MSEQLAIRDLTIRRGGREVVRGVDLTVPRGEVTALLGANGAGKSSLVLAVAGLLRDIRGDIELDGRAIRGLRPNRVRRAGLATMQEGHRVFTDISVADNLKIAALLLPRRDRGAAVEEMLDIFPEMHGFADRAAGSLSGGQQQMLALASALAARPEYLVIDEMSLGLAPVIVARLVPVLRSVAARGVGILLIEQFTHVALDLATSAVVLAQGEVTLRESAATLRDQPEQLAAAYRLTEAEEQS</sequence>
<comment type="caution">
    <text evidence="7">The sequence shown here is derived from an EMBL/GenBank/DDBJ whole genome shotgun (WGS) entry which is preliminary data.</text>
</comment>
<dbReference type="STRING" id="400772.RR49_02684"/>
<dbReference type="Pfam" id="PF00005">
    <property type="entry name" value="ABC_tran"/>
    <property type="match status" value="1"/>
</dbReference>
<dbReference type="AlphaFoldDB" id="A0A0F0LTK8"/>
<dbReference type="InterPro" id="IPR003439">
    <property type="entry name" value="ABC_transporter-like_ATP-bd"/>
</dbReference>
<dbReference type="EMBL" id="JYIY01000080">
    <property type="protein sequence ID" value="KJL34796.1"/>
    <property type="molecule type" value="Genomic_DNA"/>
</dbReference>
<proteinExistence type="inferred from homology"/>
<dbReference type="OrthoDB" id="9776369at2"/>
<dbReference type="InterPro" id="IPR027417">
    <property type="entry name" value="P-loop_NTPase"/>
</dbReference>
<dbReference type="PROSITE" id="PS50893">
    <property type="entry name" value="ABC_TRANSPORTER_2"/>
    <property type="match status" value="1"/>
</dbReference>
<dbReference type="PATRIC" id="fig|400772.4.peg.2697"/>
<keyword evidence="5" id="KW-0029">Amino-acid transport</keyword>
<dbReference type="SUPFAM" id="SSF52540">
    <property type="entry name" value="P-loop containing nucleoside triphosphate hydrolases"/>
    <property type="match status" value="1"/>
</dbReference>
<dbReference type="SMART" id="SM00382">
    <property type="entry name" value="AAA"/>
    <property type="match status" value="1"/>
</dbReference>
<dbReference type="GO" id="GO:0005524">
    <property type="term" value="F:ATP binding"/>
    <property type="evidence" value="ECO:0007669"/>
    <property type="project" value="UniProtKB-KW"/>
</dbReference>
<dbReference type="PANTHER" id="PTHR43820">
    <property type="entry name" value="HIGH-AFFINITY BRANCHED-CHAIN AMINO ACID TRANSPORT ATP-BINDING PROTEIN LIVF"/>
    <property type="match status" value="1"/>
</dbReference>
<dbReference type="EMBL" id="JYIY01000080">
    <property type="protein sequence ID" value="KJL35119.1"/>
    <property type="molecule type" value="Genomic_DNA"/>
</dbReference>
<dbReference type="PANTHER" id="PTHR43820:SF4">
    <property type="entry name" value="HIGH-AFFINITY BRANCHED-CHAIN AMINO ACID TRANSPORT ATP-BINDING PROTEIN LIVF"/>
    <property type="match status" value="1"/>
</dbReference>
<evidence type="ECO:0000313" key="8">
    <source>
        <dbReference type="EMBL" id="KJL35119.1"/>
    </source>
</evidence>
<protein>
    <submittedName>
        <fullName evidence="7">High-affinity branched-chain amino acid transport ATP-binding protein LivF</fullName>
    </submittedName>
</protein>
<keyword evidence="4 7" id="KW-0067">ATP-binding</keyword>
<dbReference type="Proteomes" id="UP000033451">
    <property type="component" value="Unassembled WGS sequence"/>
</dbReference>
<dbReference type="GO" id="GO:0016887">
    <property type="term" value="F:ATP hydrolysis activity"/>
    <property type="evidence" value="ECO:0007669"/>
    <property type="project" value="InterPro"/>
</dbReference>
<evidence type="ECO:0000313" key="7">
    <source>
        <dbReference type="EMBL" id="KJL34796.1"/>
    </source>
</evidence>
<keyword evidence="3" id="KW-0547">Nucleotide-binding</keyword>
<evidence type="ECO:0000256" key="5">
    <source>
        <dbReference type="ARBA" id="ARBA00022970"/>
    </source>
</evidence>
<organism evidence="7 9">
    <name type="scientific">Microbacterium ginsengisoli</name>
    <dbReference type="NCBI Taxonomy" id="400772"/>
    <lineage>
        <taxon>Bacteria</taxon>
        <taxon>Bacillati</taxon>
        <taxon>Actinomycetota</taxon>
        <taxon>Actinomycetes</taxon>
        <taxon>Micrococcales</taxon>
        <taxon>Microbacteriaceae</taxon>
        <taxon>Microbacterium</taxon>
    </lineage>
</organism>
<dbReference type="Gene3D" id="3.40.50.300">
    <property type="entry name" value="P-loop containing nucleotide triphosphate hydrolases"/>
    <property type="match status" value="1"/>
</dbReference>
<keyword evidence="9" id="KW-1185">Reference proteome</keyword>
<evidence type="ECO:0000256" key="1">
    <source>
        <dbReference type="ARBA" id="ARBA00005417"/>
    </source>
</evidence>
<feature type="domain" description="ABC transporter" evidence="6">
    <location>
        <begin position="5"/>
        <end position="236"/>
    </location>
</feature>
<dbReference type="InterPro" id="IPR003593">
    <property type="entry name" value="AAA+_ATPase"/>
</dbReference>
<name>A0A0F0LTK8_9MICO</name>
<dbReference type="RefSeq" id="WP_045248587.1">
    <property type="nucleotide sequence ID" value="NZ_JBOFAV010000013.1"/>
</dbReference>
<dbReference type="GO" id="GO:0015658">
    <property type="term" value="F:branched-chain amino acid transmembrane transporter activity"/>
    <property type="evidence" value="ECO:0007669"/>
    <property type="project" value="TreeGrafter"/>
</dbReference>
<comment type="similarity">
    <text evidence="1">Belongs to the ABC transporter superfamily.</text>
</comment>
<keyword evidence="2" id="KW-0813">Transport</keyword>
<evidence type="ECO:0000259" key="6">
    <source>
        <dbReference type="PROSITE" id="PS50893"/>
    </source>
</evidence>
<evidence type="ECO:0000256" key="2">
    <source>
        <dbReference type="ARBA" id="ARBA00022448"/>
    </source>
</evidence>
<evidence type="ECO:0000256" key="3">
    <source>
        <dbReference type="ARBA" id="ARBA00022741"/>
    </source>
</evidence>
<dbReference type="PROSITE" id="PS00211">
    <property type="entry name" value="ABC_TRANSPORTER_1"/>
    <property type="match status" value="1"/>
</dbReference>
<gene>
    <name evidence="7" type="primary">livF_3</name>
    <name evidence="8" type="synonym">livF_4</name>
    <name evidence="7" type="ORF">RR49_02684</name>
    <name evidence="8" type="ORF">RR49_03017</name>
</gene>
<accession>A0A0F0LTK8</accession>